<organism evidence="1 2">
    <name type="scientific">Zhongshania arctica</name>
    <dbReference type="NCBI Taxonomy" id="3238302"/>
    <lineage>
        <taxon>Bacteria</taxon>
        <taxon>Pseudomonadati</taxon>
        <taxon>Pseudomonadota</taxon>
        <taxon>Gammaproteobacteria</taxon>
        <taxon>Cellvibrionales</taxon>
        <taxon>Spongiibacteraceae</taxon>
        <taxon>Zhongshania</taxon>
    </lineage>
</organism>
<proteinExistence type="predicted"/>
<sequence>MRKALIIVLVLSQFAVLAYMAAEREWIRYGGERVFLRTAPIDPRDPLRGDFVRLSYSLNTVDAAHFKSSRPASSLQREEMIYAVLKPASTDLYELNYLTDHKPSGGVFLRGRVSREVGDGRIHLRYGIEQYFVQQGSGIEIERQRGSGDGLQIPMEVEVAIGRGGVAVLAGYRWSHIGIRLEQNTELTNDDRGDGAPPRSPMLILTLKNVSDASLQIADNELRCGFSLQAEGDTGRRYTMADTRCSPYILAEDDIITLAPGEEYRAALDTALPRWYVLQDGLAGSGSLAAIAPNERFRMIYRPPVVMPGMNTDATMLWQGELASAAFNARGRVD</sequence>
<dbReference type="InterPro" id="IPR025833">
    <property type="entry name" value="GDYXXLXY"/>
</dbReference>
<dbReference type="Pfam" id="PF14345">
    <property type="entry name" value="GDYXXLXY"/>
    <property type="match status" value="1"/>
</dbReference>
<evidence type="ECO:0000313" key="2">
    <source>
        <dbReference type="Proteomes" id="UP001557484"/>
    </source>
</evidence>
<evidence type="ECO:0000313" key="1">
    <source>
        <dbReference type="EMBL" id="MEX1665122.1"/>
    </source>
</evidence>
<protein>
    <submittedName>
        <fullName evidence="1">GDYXXLXY domain-containing protein</fullName>
    </submittedName>
</protein>
<gene>
    <name evidence="1" type="ORF">AB4875_06455</name>
</gene>
<name>A0ABV3TU69_9GAMM</name>
<dbReference type="RefSeq" id="WP_368375230.1">
    <property type="nucleotide sequence ID" value="NZ_JBFRYB010000001.1"/>
</dbReference>
<dbReference type="Proteomes" id="UP001557484">
    <property type="component" value="Unassembled WGS sequence"/>
</dbReference>
<dbReference type="EMBL" id="JBFRYB010000001">
    <property type="protein sequence ID" value="MEX1665122.1"/>
    <property type="molecule type" value="Genomic_DNA"/>
</dbReference>
<reference evidence="1 2" key="1">
    <citation type="journal article" date="2011" name="Int. J. Syst. Evol. Microbiol.">
        <title>Zhongshania antarctica gen. nov., sp. nov. and Zhongshania guokunii sp. nov., gammaproteobacteria respectively isolated from coastal attached (fast) ice and surface seawater of the Antarctic.</title>
        <authorList>
            <person name="Li H.J."/>
            <person name="Zhang X.Y."/>
            <person name="Chen C.X."/>
            <person name="Zhang Y.J."/>
            <person name="Gao Z.M."/>
            <person name="Yu Y."/>
            <person name="Chen X.L."/>
            <person name="Chen B."/>
            <person name="Zhang Y.Z."/>
        </authorList>
    </citation>
    <scope>NUCLEOTIDE SEQUENCE [LARGE SCALE GENOMIC DNA]</scope>
    <source>
        <strain evidence="1 2">R06B22</strain>
    </source>
</reference>
<accession>A0ABV3TU69</accession>
<keyword evidence="2" id="KW-1185">Reference proteome</keyword>
<comment type="caution">
    <text evidence="1">The sequence shown here is derived from an EMBL/GenBank/DDBJ whole genome shotgun (WGS) entry which is preliminary data.</text>
</comment>